<dbReference type="InterPro" id="IPR002685">
    <property type="entry name" value="Glyco_trans_15"/>
</dbReference>
<comment type="caution">
    <text evidence="5">The sequence shown here is derived from an EMBL/GenBank/DDBJ whole genome shotgun (WGS) entry which is preliminary data.</text>
</comment>
<reference evidence="5 6" key="1">
    <citation type="submission" date="2019-09" db="EMBL/GenBank/DDBJ databases">
        <title>Draft genome of the ectomycorrhizal ascomycete Sphaerosporella brunnea.</title>
        <authorList>
            <consortium name="DOE Joint Genome Institute"/>
            <person name="Benucci G.M."/>
            <person name="Marozzi G."/>
            <person name="Antonielli L."/>
            <person name="Sanchez S."/>
            <person name="Marco P."/>
            <person name="Wang X."/>
            <person name="Falini L.B."/>
            <person name="Barry K."/>
            <person name="Haridas S."/>
            <person name="Lipzen A."/>
            <person name="Labutti K."/>
            <person name="Grigoriev I.V."/>
            <person name="Murat C."/>
            <person name="Martin F."/>
            <person name="Albertini E."/>
            <person name="Donnini D."/>
            <person name="Bonito G."/>
        </authorList>
    </citation>
    <scope>NUCLEOTIDE SEQUENCE [LARGE SCALE GENOMIC DNA]</scope>
    <source>
        <strain evidence="5 6">Sb_GMNB300</strain>
    </source>
</reference>
<keyword evidence="6" id="KW-1185">Reference proteome</keyword>
<dbReference type="EMBL" id="VXIS01000199">
    <property type="protein sequence ID" value="KAA8897437.1"/>
    <property type="molecule type" value="Genomic_DNA"/>
</dbReference>
<evidence type="ECO:0000256" key="2">
    <source>
        <dbReference type="ARBA" id="ARBA00022676"/>
    </source>
</evidence>
<keyword evidence="3 5" id="KW-0808">Transferase</keyword>
<dbReference type="GO" id="GO:0000026">
    <property type="term" value="F:alpha-1,2-mannosyltransferase activity"/>
    <property type="evidence" value="ECO:0007669"/>
    <property type="project" value="TreeGrafter"/>
</dbReference>
<keyword evidence="4" id="KW-0812">Transmembrane</keyword>
<protein>
    <submittedName>
        <fullName evidence="5">Nucleotide-diphospho-sugar transferase</fullName>
    </submittedName>
</protein>
<feature type="transmembrane region" description="Helical" evidence="4">
    <location>
        <begin position="24"/>
        <end position="42"/>
    </location>
</feature>
<dbReference type="Gene3D" id="3.90.550.10">
    <property type="entry name" value="Spore Coat Polysaccharide Biosynthesis Protein SpsA, Chain A"/>
    <property type="match status" value="1"/>
</dbReference>
<dbReference type="Pfam" id="PF01793">
    <property type="entry name" value="Glyco_transf_15"/>
    <property type="match status" value="1"/>
</dbReference>
<dbReference type="AlphaFoldDB" id="A0A5J5EN52"/>
<evidence type="ECO:0000256" key="4">
    <source>
        <dbReference type="SAM" id="Phobius"/>
    </source>
</evidence>
<keyword evidence="2" id="KW-0328">Glycosyltransferase</keyword>
<dbReference type="OrthoDB" id="439943at2759"/>
<dbReference type="GO" id="GO:0006487">
    <property type="term" value="P:protein N-linked glycosylation"/>
    <property type="evidence" value="ECO:0007669"/>
    <property type="project" value="TreeGrafter"/>
</dbReference>
<evidence type="ECO:0000256" key="1">
    <source>
        <dbReference type="ARBA" id="ARBA00007677"/>
    </source>
</evidence>
<organism evidence="5 6">
    <name type="scientific">Sphaerosporella brunnea</name>
    <dbReference type="NCBI Taxonomy" id="1250544"/>
    <lineage>
        <taxon>Eukaryota</taxon>
        <taxon>Fungi</taxon>
        <taxon>Dikarya</taxon>
        <taxon>Ascomycota</taxon>
        <taxon>Pezizomycotina</taxon>
        <taxon>Pezizomycetes</taxon>
        <taxon>Pezizales</taxon>
        <taxon>Pyronemataceae</taxon>
        <taxon>Sphaerosporella</taxon>
    </lineage>
</organism>
<keyword evidence="4" id="KW-1133">Transmembrane helix</keyword>
<name>A0A5J5EN52_9PEZI</name>
<dbReference type="InterPro" id="IPR029044">
    <property type="entry name" value="Nucleotide-diphossugar_trans"/>
</dbReference>
<sequence>MDKLQFWKEGHGRVPSARLATKRMVVRTLCLLALFVLVYHIFTSVELRNSIHDRVTPLIQQDPSKGSTVLTEPSTLVGQPKVTIGKEKATLLMLVRNRELHKALGSMRMVEDRFNRKFHYPWTFMNDKPFTDDFIRFTTGMASGPVEYVVIPKEHWSVPDSLNKTKIQQGMEKLRTEGVIYGGSSSYRHMCRFNSGFFYRQEALKKYDWYWRVEPDIELYCDINYDPFTFMRESGKVYGWVLSMFEFEATIPTLWQHTKDFISKFPQFIAEDNSLGWIVDGANVTKAFAEKKVEGNYNLCHFWSNFEIASLNFYRSEPYQKYFDYLDSQGGFFYERWGDAPVHSLALALMLPRNKIHHFADIGYNHAPASRCPQDDASHVSGRCYCDRSRNYDNDNYSCGPRWFALNGVGIGALLPASLQNNI</sequence>
<dbReference type="GO" id="GO:0006493">
    <property type="term" value="P:protein O-linked glycosylation"/>
    <property type="evidence" value="ECO:0007669"/>
    <property type="project" value="TreeGrafter"/>
</dbReference>
<dbReference type="PANTHER" id="PTHR31121">
    <property type="entry name" value="ALPHA-1,2 MANNOSYLTRANSFERASE KTR1"/>
    <property type="match status" value="1"/>
</dbReference>
<dbReference type="FunFam" id="3.90.550.10:FF:000051">
    <property type="entry name" value="Alpha-1,2-mannosyltransferase (Ktr4)"/>
    <property type="match status" value="1"/>
</dbReference>
<accession>A0A5J5EN52</accession>
<dbReference type="GO" id="GO:0016020">
    <property type="term" value="C:membrane"/>
    <property type="evidence" value="ECO:0007669"/>
    <property type="project" value="InterPro"/>
</dbReference>
<dbReference type="Proteomes" id="UP000326924">
    <property type="component" value="Unassembled WGS sequence"/>
</dbReference>
<comment type="similarity">
    <text evidence="1">Belongs to the glycosyltransferase 15 family.</text>
</comment>
<evidence type="ECO:0000313" key="5">
    <source>
        <dbReference type="EMBL" id="KAA8897437.1"/>
    </source>
</evidence>
<dbReference type="InParanoid" id="A0A5J5EN52"/>
<dbReference type="GO" id="GO:0005794">
    <property type="term" value="C:Golgi apparatus"/>
    <property type="evidence" value="ECO:0007669"/>
    <property type="project" value="TreeGrafter"/>
</dbReference>
<gene>
    <name evidence="5" type="ORF">FN846DRAFT_992611</name>
</gene>
<dbReference type="GO" id="GO:0000032">
    <property type="term" value="P:cell wall mannoprotein biosynthetic process"/>
    <property type="evidence" value="ECO:0007669"/>
    <property type="project" value="TreeGrafter"/>
</dbReference>
<dbReference type="PANTHER" id="PTHR31121:SF6">
    <property type="entry name" value="ALPHA-1,2 MANNOSYLTRANSFERASE KTR1"/>
    <property type="match status" value="1"/>
</dbReference>
<keyword evidence="4" id="KW-0472">Membrane</keyword>
<proteinExistence type="inferred from homology"/>
<evidence type="ECO:0000256" key="3">
    <source>
        <dbReference type="ARBA" id="ARBA00022679"/>
    </source>
</evidence>
<dbReference type="SUPFAM" id="SSF53448">
    <property type="entry name" value="Nucleotide-diphospho-sugar transferases"/>
    <property type="match status" value="1"/>
</dbReference>
<evidence type="ECO:0000313" key="6">
    <source>
        <dbReference type="Proteomes" id="UP000326924"/>
    </source>
</evidence>